<dbReference type="Proteomes" id="UP000803884">
    <property type="component" value="Unassembled WGS sequence"/>
</dbReference>
<reference evidence="2 3" key="1">
    <citation type="journal article" date="2020" name="Microbiol. Resour. Announc.">
        <title>Draft Genome Sequence of a Cladosporium Species Isolated from the Mesophotic Ascidian Didemnum maculosum.</title>
        <authorList>
            <person name="Gioti A."/>
            <person name="Siaperas R."/>
            <person name="Nikolaivits E."/>
            <person name="Le Goff G."/>
            <person name="Ouazzani J."/>
            <person name="Kotoulas G."/>
            <person name="Topakas E."/>
        </authorList>
    </citation>
    <scope>NUCLEOTIDE SEQUENCE [LARGE SCALE GENOMIC DNA]</scope>
    <source>
        <strain evidence="2 3">TM138-S3</strain>
    </source>
</reference>
<organism evidence="2 3">
    <name type="scientific">Cladosporium halotolerans</name>
    <dbReference type="NCBI Taxonomy" id="1052096"/>
    <lineage>
        <taxon>Eukaryota</taxon>
        <taxon>Fungi</taxon>
        <taxon>Dikarya</taxon>
        <taxon>Ascomycota</taxon>
        <taxon>Pezizomycotina</taxon>
        <taxon>Dothideomycetes</taxon>
        <taxon>Dothideomycetidae</taxon>
        <taxon>Cladosporiales</taxon>
        <taxon>Cladosporiaceae</taxon>
        <taxon>Cladosporium</taxon>
    </lineage>
</organism>
<sequence>MEDGGLHIASTILNRHCTHTEQNLERHELGAQQAYDMCTQEIVWCSCGHGELLPIVRCSHAQTLGKCWVVVHGDHRVVLQMKCSYCLTTPQGSQRLGTKARPEGELAVKIEGGEKDEKQQSSKVFLDEGITDTAGAPPPELDDVVHTDWSDFSLDPELWQYT</sequence>
<gene>
    <name evidence="2" type="ORF">WHR41_03924</name>
</gene>
<dbReference type="EMBL" id="JAAQHG020000010">
    <property type="protein sequence ID" value="KAL1587513.1"/>
    <property type="molecule type" value="Genomic_DNA"/>
</dbReference>
<feature type="compositionally biased region" description="Basic and acidic residues" evidence="1">
    <location>
        <begin position="109"/>
        <end position="120"/>
    </location>
</feature>
<name>A0AB34KQW4_9PEZI</name>
<comment type="caution">
    <text evidence="2">The sequence shown here is derived from an EMBL/GenBank/DDBJ whole genome shotgun (WGS) entry which is preliminary data.</text>
</comment>
<keyword evidence="3" id="KW-1185">Reference proteome</keyword>
<dbReference type="RefSeq" id="XP_069230618.1">
    <property type="nucleotide sequence ID" value="XM_069372530.1"/>
</dbReference>
<evidence type="ECO:0000313" key="2">
    <source>
        <dbReference type="EMBL" id="KAL1587513.1"/>
    </source>
</evidence>
<dbReference type="AlphaFoldDB" id="A0AB34KQW4"/>
<feature type="region of interest" description="Disordered" evidence="1">
    <location>
        <begin position="109"/>
        <end position="142"/>
    </location>
</feature>
<dbReference type="GeneID" id="96005368"/>
<evidence type="ECO:0000313" key="3">
    <source>
        <dbReference type="Proteomes" id="UP000803884"/>
    </source>
</evidence>
<protein>
    <submittedName>
        <fullName evidence="2">Uncharacterized protein</fullName>
    </submittedName>
</protein>
<evidence type="ECO:0000256" key="1">
    <source>
        <dbReference type="SAM" id="MobiDB-lite"/>
    </source>
</evidence>
<proteinExistence type="predicted"/>
<accession>A0AB34KQW4</accession>